<feature type="signal peptide" evidence="1">
    <location>
        <begin position="1"/>
        <end position="24"/>
    </location>
</feature>
<dbReference type="EMBL" id="JAFEMC010000006">
    <property type="protein sequence ID" value="MBM6578187.1"/>
    <property type="molecule type" value="Genomic_DNA"/>
</dbReference>
<protein>
    <recommendedName>
        <fullName evidence="4">Glycosyl hydrolase family 43</fullName>
    </recommendedName>
</protein>
<sequence>MHRVGFTVFAGTALLLLANSPLPARQNPPGGPVTPRIDVDGAYLFAHMTKARYGVLHYSVSRDGLHWRSVNGGRPVSADYHGHASIARGGDGRYYLVGNRSDDDPLIRFWVSDDLIRWTPYGTYRPDLSAVPGHPHPLQRIGAPKLFFDAPSGRFLLSWHTPNRDGSREDPERYWASQRTLYVLSKDLKSFPDRPLRLFAWPMATIDTVVQPNGSGGYCAIVKDERYPSTDWPTGKTIRISCAKRLLGPYPPPGPPISPNFREAPTVIRSPHSGDWLLYYEQYAGTSYGLSTAPRLTGPWYQVAGNTGMPEWDRYTMPAGVRHGSMIAISKTQYDAIVAAFPDS</sequence>
<evidence type="ECO:0000313" key="3">
    <source>
        <dbReference type="Proteomes" id="UP000763641"/>
    </source>
</evidence>
<evidence type="ECO:0000256" key="1">
    <source>
        <dbReference type="SAM" id="SignalP"/>
    </source>
</evidence>
<evidence type="ECO:0008006" key="4">
    <source>
        <dbReference type="Google" id="ProtNLM"/>
    </source>
</evidence>
<keyword evidence="3" id="KW-1185">Reference proteome</keyword>
<gene>
    <name evidence="2" type="ORF">ILT43_17530</name>
</gene>
<evidence type="ECO:0000313" key="2">
    <source>
        <dbReference type="EMBL" id="MBM6578187.1"/>
    </source>
</evidence>
<dbReference type="InterPro" id="IPR023296">
    <property type="entry name" value="Glyco_hydro_beta-prop_sf"/>
</dbReference>
<reference evidence="2 3" key="1">
    <citation type="submission" date="2020-12" db="EMBL/GenBank/DDBJ databases">
        <title>Sphingomonas sp.</title>
        <authorList>
            <person name="Kim M.K."/>
        </authorList>
    </citation>
    <scope>NUCLEOTIDE SEQUENCE [LARGE SCALE GENOMIC DNA]</scope>
    <source>
        <strain evidence="2 3">BT552</strain>
    </source>
</reference>
<dbReference type="Proteomes" id="UP000763641">
    <property type="component" value="Unassembled WGS sequence"/>
</dbReference>
<organism evidence="2 3">
    <name type="scientific">Sphingomonas longa</name>
    <dbReference type="NCBI Taxonomy" id="2778730"/>
    <lineage>
        <taxon>Bacteria</taxon>
        <taxon>Pseudomonadati</taxon>
        <taxon>Pseudomonadota</taxon>
        <taxon>Alphaproteobacteria</taxon>
        <taxon>Sphingomonadales</taxon>
        <taxon>Sphingomonadaceae</taxon>
        <taxon>Sphingomonas</taxon>
    </lineage>
</organism>
<comment type="caution">
    <text evidence="2">The sequence shown here is derived from an EMBL/GenBank/DDBJ whole genome shotgun (WGS) entry which is preliminary data.</text>
</comment>
<feature type="chain" id="PRO_5045794761" description="Glycosyl hydrolase family 43" evidence="1">
    <location>
        <begin position="25"/>
        <end position="344"/>
    </location>
</feature>
<keyword evidence="1" id="KW-0732">Signal</keyword>
<name>A0ABS2DB74_9SPHN</name>
<accession>A0ABS2DB74</accession>
<dbReference type="RefSeq" id="WP_204200279.1">
    <property type="nucleotide sequence ID" value="NZ_JAFEMC010000006.1"/>
</dbReference>
<proteinExistence type="predicted"/>
<dbReference type="SUPFAM" id="SSF75005">
    <property type="entry name" value="Arabinanase/levansucrase/invertase"/>
    <property type="match status" value="1"/>
</dbReference>
<dbReference type="Gene3D" id="2.115.10.20">
    <property type="entry name" value="Glycosyl hydrolase domain, family 43"/>
    <property type="match status" value="1"/>
</dbReference>